<dbReference type="EC" id="3.1.3.48" evidence="2"/>
<keyword evidence="9" id="KW-1185">Reference proteome</keyword>
<gene>
    <name evidence="8" type="ORF">A7U60_g4310</name>
</gene>
<dbReference type="GO" id="GO:0005737">
    <property type="term" value="C:cytoplasm"/>
    <property type="evidence" value="ECO:0007669"/>
    <property type="project" value="TreeGrafter"/>
</dbReference>
<feature type="compositionally biased region" description="Basic and acidic residues" evidence="5">
    <location>
        <begin position="107"/>
        <end position="116"/>
    </location>
</feature>
<feature type="region of interest" description="Disordered" evidence="5">
    <location>
        <begin position="339"/>
        <end position="366"/>
    </location>
</feature>
<protein>
    <recommendedName>
        <fullName evidence="2">protein-tyrosine-phosphatase</fullName>
        <ecNumber evidence="2">3.1.3.48</ecNumber>
    </recommendedName>
</protein>
<organism evidence="8 9">
    <name type="scientific">Sanghuangporus baumii</name>
    <name type="common">Phellinus baumii</name>
    <dbReference type="NCBI Taxonomy" id="108892"/>
    <lineage>
        <taxon>Eukaryota</taxon>
        <taxon>Fungi</taxon>
        <taxon>Dikarya</taxon>
        <taxon>Basidiomycota</taxon>
        <taxon>Agaricomycotina</taxon>
        <taxon>Agaricomycetes</taxon>
        <taxon>Hymenochaetales</taxon>
        <taxon>Hymenochaetaceae</taxon>
        <taxon>Sanghuangporus</taxon>
    </lineage>
</organism>
<feature type="region of interest" description="Disordered" evidence="5">
    <location>
        <begin position="460"/>
        <end position="494"/>
    </location>
</feature>
<evidence type="ECO:0000313" key="8">
    <source>
        <dbReference type="EMBL" id="OCB88607.1"/>
    </source>
</evidence>
<dbReference type="GO" id="GO:0043409">
    <property type="term" value="P:negative regulation of MAPK cascade"/>
    <property type="evidence" value="ECO:0007669"/>
    <property type="project" value="TreeGrafter"/>
</dbReference>
<evidence type="ECO:0000256" key="5">
    <source>
        <dbReference type="SAM" id="MobiDB-lite"/>
    </source>
</evidence>
<keyword evidence="4" id="KW-0904">Protein phosphatase</keyword>
<evidence type="ECO:0000259" key="6">
    <source>
        <dbReference type="PROSITE" id="PS50054"/>
    </source>
</evidence>
<dbReference type="PROSITE" id="PS00383">
    <property type="entry name" value="TYR_PHOSPHATASE_1"/>
    <property type="match status" value="1"/>
</dbReference>
<dbReference type="SMART" id="SM00195">
    <property type="entry name" value="DSPc"/>
    <property type="match status" value="1"/>
</dbReference>
<feature type="compositionally biased region" description="Low complexity" evidence="5">
    <location>
        <begin position="341"/>
        <end position="352"/>
    </location>
</feature>
<dbReference type="InterPro" id="IPR020422">
    <property type="entry name" value="TYR_PHOSPHATASE_DUAL_dom"/>
</dbReference>
<dbReference type="Gene3D" id="3.90.190.10">
    <property type="entry name" value="Protein tyrosine phosphatase superfamily"/>
    <property type="match status" value="1"/>
</dbReference>
<dbReference type="PANTHER" id="PTHR10159">
    <property type="entry name" value="DUAL SPECIFICITY PROTEIN PHOSPHATASE"/>
    <property type="match status" value="1"/>
</dbReference>
<evidence type="ECO:0000256" key="1">
    <source>
        <dbReference type="ARBA" id="ARBA00008601"/>
    </source>
</evidence>
<dbReference type="SUPFAM" id="SSF52799">
    <property type="entry name" value="(Phosphotyrosine protein) phosphatases II"/>
    <property type="match status" value="1"/>
</dbReference>
<accession>A0A9Q5N5K3</accession>
<evidence type="ECO:0000259" key="7">
    <source>
        <dbReference type="PROSITE" id="PS50056"/>
    </source>
</evidence>
<dbReference type="Pfam" id="PF00782">
    <property type="entry name" value="DSPc"/>
    <property type="match status" value="1"/>
</dbReference>
<feature type="compositionally biased region" description="Low complexity" evidence="5">
    <location>
        <begin position="50"/>
        <end position="64"/>
    </location>
</feature>
<evidence type="ECO:0000256" key="2">
    <source>
        <dbReference type="ARBA" id="ARBA00013064"/>
    </source>
</evidence>
<feature type="domain" description="Tyrosine specific protein phosphatases" evidence="7">
    <location>
        <begin position="245"/>
        <end position="302"/>
    </location>
</feature>
<evidence type="ECO:0000256" key="3">
    <source>
        <dbReference type="ARBA" id="ARBA00022801"/>
    </source>
</evidence>
<feature type="compositionally biased region" description="Basic and acidic residues" evidence="5">
    <location>
        <begin position="1"/>
        <end position="10"/>
    </location>
</feature>
<dbReference type="InterPro" id="IPR000387">
    <property type="entry name" value="Tyr_Pase_dom"/>
</dbReference>
<comment type="caution">
    <text evidence="8">The sequence shown here is derived from an EMBL/GenBank/DDBJ whole genome shotgun (WGS) entry which is preliminary data.</text>
</comment>
<feature type="region of interest" description="Disordered" evidence="5">
    <location>
        <begin position="1"/>
        <end position="31"/>
    </location>
</feature>
<dbReference type="AlphaFoldDB" id="A0A9Q5N5K3"/>
<evidence type="ECO:0000313" key="9">
    <source>
        <dbReference type="Proteomes" id="UP000757232"/>
    </source>
</evidence>
<feature type="compositionally biased region" description="Low complexity" evidence="5">
    <location>
        <begin position="632"/>
        <end position="648"/>
    </location>
</feature>
<name>A0A9Q5N5K3_SANBA</name>
<comment type="similarity">
    <text evidence="1">Belongs to the protein-tyrosine phosphatase family. Non-receptor class dual specificity subfamily.</text>
</comment>
<feature type="region of interest" description="Disordered" evidence="5">
    <location>
        <begin position="50"/>
        <end position="79"/>
    </location>
</feature>
<dbReference type="InterPro" id="IPR029021">
    <property type="entry name" value="Prot-tyrosine_phosphatase-like"/>
</dbReference>
<feature type="region of interest" description="Disordered" evidence="5">
    <location>
        <begin position="510"/>
        <end position="648"/>
    </location>
</feature>
<dbReference type="Proteomes" id="UP000757232">
    <property type="component" value="Unassembled WGS sequence"/>
</dbReference>
<dbReference type="OrthoDB" id="2017893at2759"/>
<dbReference type="GO" id="GO:0008330">
    <property type="term" value="F:protein tyrosine/threonine phosphatase activity"/>
    <property type="evidence" value="ECO:0007669"/>
    <property type="project" value="TreeGrafter"/>
</dbReference>
<evidence type="ECO:0000256" key="4">
    <source>
        <dbReference type="ARBA" id="ARBA00022912"/>
    </source>
</evidence>
<keyword evidence="3" id="KW-0378">Hydrolase</keyword>
<feature type="region of interest" description="Disordered" evidence="5">
    <location>
        <begin position="103"/>
        <end position="126"/>
    </location>
</feature>
<proteinExistence type="inferred from homology"/>
<dbReference type="PROSITE" id="PS50054">
    <property type="entry name" value="TYR_PHOSPHATASE_DUAL"/>
    <property type="match status" value="1"/>
</dbReference>
<dbReference type="EMBL" id="LNZH02000176">
    <property type="protein sequence ID" value="OCB88607.1"/>
    <property type="molecule type" value="Genomic_DNA"/>
</dbReference>
<dbReference type="InterPro" id="IPR016130">
    <property type="entry name" value="Tyr_Pase_AS"/>
</dbReference>
<dbReference type="InterPro" id="IPR000340">
    <property type="entry name" value="Dual-sp_phosphatase_cat-dom"/>
</dbReference>
<dbReference type="PROSITE" id="PS50056">
    <property type="entry name" value="TYR_PHOSPHATASE_2"/>
    <property type="match status" value="1"/>
</dbReference>
<dbReference type="PANTHER" id="PTHR10159:SF519">
    <property type="entry name" value="DUAL SPECIFICITY PROTEIN PHOSPHATASE MPK3"/>
    <property type="match status" value="1"/>
</dbReference>
<dbReference type="GO" id="GO:0017017">
    <property type="term" value="F:MAP kinase tyrosine/serine/threonine phosphatase activity"/>
    <property type="evidence" value="ECO:0007669"/>
    <property type="project" value="TreeGrafter"/>
</dbReference>
<feature type="compositionally biased region" description="Basic residues" evidence="5">
    <location>
        <begin position="11"/>
        <end position="22"/>
    </location>
</feature>
<feature type="domain" description="Tyrosine-protein phosphatase" evidence="6">
    <location>
        <begin position="158"/>
        <end position="339"/>
    </location>
</feature>
<sequence>MLLTDHDQTPRRRNTIQPRRKGPPPSLCIHTPPQKLQVSLVLADSASASTSSSLSSANSESDNSPQIPHPLLTKQRPMRNTKKLSLTLPAVHPNRSAHSLSLFSDAEGGHTTDDSTRAASAIEPRRRASVASIPNVSLSSRLHRKDEDEIPLSPYADGPVEILPGVWLGNEDNATDWKGLADRGIRAILNVAKEVISPFDSAALSRSVSASSDAGETFYPVHGTRPAMHYMKLSWSHGQPDLVKDGFITAMAFIDSALHRGDGVLIHCQCGVSRSATVAIALVMRAAAQSSATSPPEIQALKGTGFSGAYDFVKSKSSCIGPNMLLIYQLQDYQHVLNGVSSKSPSGSENSSVAGDEEEEEEWSRRRRMLDEEPEHDDDRESAEVLQEAYALDKAMEERIVARKASGSSVGSSTGIGMGPVWKAKYGNRKRTGSTASNFTATNSIISEDLVEEDEKEDLLGIGGGFDAPSISSRSHSGETTEEEPNVSPDLKKGNHLSLSCQVFPYSANHHSLDSHPHHPPHPPPATKTSFGFSARLPFKPRAKARPTPLHFLPPVPSSPDVLGPSEAPSPLEPVSKAKCNVEPKRRRPAAPLPLRLSESATSSRVTGRLLGNSRSGLGPAQSSSPHRTVATRSSSRSSSNQSQLSQLSVTTPSQTLFVFPPSPTLKAHFIPHMVTVTSNLNSPMPLPFAFAAAPTPRVSSFKTQQGKRRSFIGLSVPPTPTTACSRVDARGWVGIGPWGS</sequence>
<reference evidence="8" key="1">
    <citation type="submission" date="2016-06" db="EMBL/GenBank/DDBJ databases">
        <title>Draft Genome sequence of the fungus Inonotus baumii.</title>
        <authorList>
            <person name="Zhu H."/>
            <person name="Lin W."/>
        </authorList>
    </citation>
    <scope>NUCLEOTIDE SEQUENCE</scope>
    <source>
        <strain evidence="8">821</strain>
    </source>
</reference>
<feature type="compositionally biased region" description="Low complexity" evidence="5">
    <location>
        <begin position="608"/>
        <end position="619"/>
    </location>
</feature>
<dbReference type="GO" id="GO:0033550">
    <property type="term" value="F:MAP kinase tyrosine phosphatase activity"/>
    <property type="evidence" value="ECO:0007669"/>
    <property type="project" value="TreeGrafter"/>
</dbReference>